<keyword evidence="3" id="KW-1185">Reference proteome</keyword>
<keyword evidence="1" id="KW-0472">Membrane</keyword>
<keyword evidence="1" id="KW-1133">Transmembrane helix</keyword>
<organism evidence="2 3">
    <name type="scientific">Staphylococcus phage CNPH82</name>
    <dbReference type="NCBI Taxonomy" id="2913976"/>
    <lineage>
        <taxon>Viruses</taxon>
        <taxon>Duplodnaviria</taxon>
        <taxon>Heunggongvirae</taxon>
        <taxon>Uroviricota</taxon>
        <taxon>Caudoviricetes</taxon>
        <taxon>Rockefellervirus</taxon>
        <taxon>Rockefellervirus CNPH82</taxon>
    </lineage>
</organism>
<dbReference type="EMBL" id="DQ831957">
    <property type="protein sequence ID" value="ABI15701.1"/>
    <property type="molecule type" value="Genomic_DNA"/>
</dbReference>
<evidence type="ECO:0000313" key="2">
    <source>
        <dbReference type="EMBL" id="ABI15701.1"/>
    </source>
</evidence>
<dbReference type="GeneID" id="4643157"/>
<evidence type="ECO:0008006" key="4">
    <source>
        <dbReference type="Google" id="ProtNLM"/>
    </source>
</evidence>
<keyword evidence="1" id="KW-0812">Transmembrane</keyword>
<dbReference type="KEGG" id="vg:4643157"/>
<proteinExistence type="predicted"/>
<evidence type="ECO:0000313" key="3">
    <source>
        <dbReference type="Proteomes" id="UP000006667"/>
    </source>
</evidence>
<protein>
    <recommendedName>
        <fullName evidence="4">DUF2951 family protein</fullName>
    </recommendedName>
</protein>
<feature type="transmembrane region" description="Helical" evidence="1">
    <location>
        <begin position="84"/>
        <end position="108"/>
    </location>
</feature>
<dbReference type="Pfam" id="PF11166">
    <property type="entry name" value="DUF2951"/>
    <property type="match status" value="1"/>
</dbReference>
<dbReference type="RefSeq" id="YP_950622.1">
    <property type="nucleotide sequence ID" value="NC_008722.1"/>
</dbReference>
<reference evidence="2 3" key="1">
    <citation type="journal article" date="2007" name="J. Bacteriol.">
        <title>First Complete Genome Sequence of Two Staphylococcus epidermidis Bacteriophages.</title>
        <authorList>
            <person name="Daniel A."/>
            <person name="Bonnen P.E."/>
            <person name="Fischetti V.A."/>
        </authorList>
    </citation>
    <scope>NUCLEOTIDE SEQUENCE</scope>
    <source>
        <strain evidence="2">CNPH82</strain>
    </source>
</reference>
<sequence length="110" mass="12837">MVFILSEVGVYMTESSQRGDYERRIKRLEDNDEKIFNSLEQIKDGQHNQNLINQKMNFTLDSINRERELESQNKKENQKNIKDIKMWVLGLVGTIAGSLIVAVLRMFFGV</sequence>
<gene>
    <name evidence="2" type="ORF">cn24</name>
</gene>
<dbReference type="InterPro" id="IPR021337">
    <property type="entry name" value="DUF2951"/>
</dbReference>
<dbReference type="OrthoDB" id="26132at10239"/>
<evidence type="ECO:0000256" key="1">
    <source>
        <dbReference type="SAM" id="Phobius"/>
    </source>
</evidence>
<dbReference type="Proteomes" id="UP000006667">
    <property type="component" value="Segment"/>
</dbReference>
<accession>A1BTX5</accession>
<name>A1BTX5_9CAUD</name>